<evidence type="ECO:0000256" key="3">
    <source>
        <dbReference type="ARBA" id="ARBA00023237"/>
    </source>
</evidence>
<accession>X0URN7</accession>
<dbReference type="InterPro" id="IPR036942">
    <property type="entry name" value="Beta-barrel_TonB_sf"/>
</dbReference>
<name>X0URN7_9ZZZZ</name>
<proteinExistence type="predicted"/>
<dbReference type="AlphaFoldDB" id="X0URN7"/>
<evidence type="ECO:0000256" key="1">
    <source>
        <dbReference type="ARBA" id="ARBA00004442"/>
    </source>
</evidence>
<protein>
    <recommendedName>
        <fullName evidence="5">TonB-dependent receptor-like beta-barrel domain-containing protein</fullName>
    </recommendedName>
</protein>
<organism evidence="4">
    <name type="scientific">marine sediment metagenome</name>
    <dbReference type="NCBI Taxonomy" id="412755"/>
    <lineage>
        <taxon>unclassified sequences</taxon>
        <taxon>metagenomes</taxon>
        <taxon>ecological metagenomes</taxon>
    </lineage>
</organism>
<comment type="caution">
    <text evidence="4">The sequence shown here is derived from an EMBL/GenBank/DDBJ whole genome shotgun (WGS) entry which is preliminary data.</text>
</comment>
<dbReference type="EMBL" id="BARS01018139">
    <property type="protein sequence ID" value="GAF91145.1"/>
    <property type="molecule type" value="Genomic_DNA"/>
</dbReference>
<evidence type="ECO:0000313" key="4">
    <source>
        <dbReference type="EMBL" id="GAF91145.1"/>
    </source>
</evidence>
<reference evidence="4" key="1">
    <citation type="journal article" date="2014" name="Front. Microbiol.">
        <title>High frequency of phylogenetically diverse reductive dehalogenase-homologous genes in deep subseafloor sedimentary metagenomes.</title>
        <authorList>
            <person name="Kawai M."/>
            <person name="Futagami T."/>
            <person name="Toyoda A."/>
            <person name="Takaki Y."/>
            <person name="Nishi S."/>
            <person name="Hori S."/>
            <person name="Arai W."/>
            <person name="Tsubouchi T."/>
            <person name="Morono Y."/>
            <person name="Uchiyama I."/>
            <person name="Ito T."/>
            <person name="Fujiyama A."/>
            <person name="Inagaki F."/>
            <person name="Takami H."/>
        </authorList>
    </citation>
    <scope>NUCLEOTIDE SEQUENCE</scope>
    <source>
        <strain evidence="4">Expedition CK06-06</strain>
    </source>
</reference>
<gene>
    <name evidence="4" type="ORF">S01H1_29562</name>
</gene>
<feature type="non-terminal residue" evidence="4">
    <location>
        <position position="1"/>
    </location>
</feature>
<dbReference type="Gene3D" id="2.40.170.20">
    <property type="entry name" value="TonB-dependent receptor, beta-barrel domain"/>
    <property type="match status" value="1"/>
</dbReference>
<keyword evidence="2" id="KW-0472">Membrane</keyword>
<evidence type="ECO:0000256" key="2">
    <source>
        <dbReference type="ARBA" id="ARBA00023136"/>
    </source>
</evidence>
<comment type="subcellular location">
    <subcellularLocation>
        <location evidence="1">Cell outer membrane</location>
    </subcellularLocation>
</comment>
<dbReference type="SUPFAM" id="SSF56935">
    <property type="entry name" value="Porins"/>
    <property type="match status" value="1"/>
</dbReference>
<keyword evidence="3" id="KW-0998">Cell outer membrane</keyword>
<dbReference type="GO" id="GO:0009279">
    <property type="term" value="C:cell outer membrane"/>
    <property type="evidence" value="ECO:0007669"/>
    <property type="project" value="UniProtKB-SubCell"/>
</dbReference>
<sequence length="243" mass="28104">RYSHLSFNMYFNRDYGRSRGVEATLRTRFWRHFIADGFFSYSITTGKSSNPNDNLLVQAGALSEKPLGENYLSWDRPIRSFLNLSYYKPPSDSRAFLGLKDWGASLRLDYETGRRYTSQTLLDGPAGNDLPTGQRMGEDGEIYWYGTRNSDTPNNRISKKSRFTVDTRIYKNWVIGDTRIRLFFEVENLLGNRIPRRINDFTGEGFDPGDIISYSYIDSPDPRINPARMQKPRMAEVGLQVIF</sequence>
<evidence type="ECO:0008006" key="5">
    <source>
        <dbReference type="Google" id="ProtNLM"/>
    </source>
</evidence>